<reference evidence="2 3" key="1">
    <citation type="submission" date="2021-09" db="EMBL/GenBank/DDBJ databases">
        <title>Genomic insights and catalytic innovation underlie evolution of tropane alkaloids biosynthesis.</title>
        <authorList>
            <person name="Wang Y.-J."/>
            <person name="Tian T."/>
            <person name="Huang J.-P."/>
            <person name="Huang S.-X."/>
        </authorList>
    </citation>
    <scope>NUCLEOTIDE SEQUENCE [LARGE SCALE GENOMIC DNA]</scope>
    <source>
        <strain evidence="2">KIB-2018</strain>
        <tissue evidence="2">Leaf</tissue>
    </source>
</reference>
<dbReference type="PANTHER" id="PTHR34064">
    <property type="entry name" value="OS04G0672300 PROTEIN"/>
    <property type="match status" value="1"/>
</dbReference>
<dbReference type="AlphaFoldDB" id="A0AAV8TRL5"/>
<organism evidence="2 3">
    <name type="scientific">Erythroxylum novogranatense</name>
    <dbReference type="NCBI Taxonomy" id="1862640"/>
    <lineage>
        <taxon>Eukaryota</taxon>
        <taxon>Viridiplantae</taxon>
        <taxon>Streptophyta</taxon>
        <taxon>Embryophyta</taxon>
        <taxon>Tracheophyta</taxon>
        <taxon>Spermatophyta</taxon>
        <taxon>Magnoliopsida</taxon>
        <taxon>eudicotyledons</taxon>
        <taxon>Gunneridae</taxon>
        <taxon>Pentapetalae</taxon>
        <taxon>rosids</taxon>
        <taxon>fabids</taxon>
        <taxon>Malpighiales</taxon>
        <taxon>Erythroxylaceae</taxon>
        <taxon>Erythroxylum</taxon>
    </lineage>
</organism>
<keyword evidence="1" id="KW-0812">Transmembrane</keyword>
<sequence>MAASGPHNEFLKQASFGERIEHCSLDVVPLLLEEASLSVEENCSFHSSTDQNVYSVSMLASGGNSSPECASQVAVLSFVELPPKTKICIDPQLNCRNLVNLQMDNAEAYSPCIVDIDIDFQSNGKTKFDEETTGTGSIKSEGLLKGMLERQTSLKATHGFMQLFPDQSSTLDKSFTERIQGVPNNRLRRYKRTASFNSRKVAILFSLLSSLGTLILIYLTLRVKQKVEGFVNV</sequence>
<keyword evidence="1" id="KW-0472">Membrane</keyword>
<dbReference type="PANTHER" id="PTHR34064:SF5">
    <property type="entry name" value="PROTEIN, PUTATIVE-RELATED"/>
    <property type="match status" value="1"/>
</dbReference>
<proteinExistence type="predicted"/>
<evidence type="ECO:0000313" key="2">
    <source>
        <dbReference type="EMBL" id="KAJ8769581.1"/>
    </source>
</evidence>
<accession>A0AAV8TRL5</accession>
<protein>
    <submittedName>
        <fullName evidence="2">Uncharacterized protein</fullName>
    </submittedName>
</protein>
<name>A0AAV8TRL5_9ROSI</name>
<keyword evidence="3" id="KW-1185">Reference proteome</keyword>
<evidence type="ECO:0000256" key="1">
    <source>
        <dbReference type="SAM" id="Phobius"/>
    </source>
</evidence>
<evidence type="ECO:0000313" key="3">
    <source>
        <dbReference type="Proteomes" id="UP001159364"/>
    </source>
</evidence>
<comment type="caution">
    <text evidence="2">The sequence shown here is derived from an EMBL/GenBank/DDBJ whole genome shotgun (WGS) entry which is preliminary data.</text>
</comment>
<gene>
    <name evidence="2" type="ORF">K2173_005184</name>
</gene>
<keyword evidence="1" id="KW-1133">Transmembrane helix</keyword>
<feature type="transmembrane region" description="Helical" evidence="1">
    <location>
        <begin position="201"/>
        <end position="221"/>
    </location>
</feature>
<dbReference type="EMBL" id="JAIWQS010000003">
    <property type="protein sequence ID" value="KAJ8769581.1"/>
    <property type="molecule type" value="Genomic_DNA"/>
</dbReference>
<dbReference type="Proteomes" id="UP001159364">
    <property type="component" value="Linkage Group LG03"/>
</dbReference>